<name>E8N5N0_ANATU</name>
<dbReference type="InterPro" id="IPR039420">
    <property type="entry name" value="WalR-like"/>
</dbReference>
<proteinExistence type="predicted"/>
<organism evidence="6 7">
    <name type="scientific">Anaerolinea thermophila (strain DSM 14523 / JCM 11388 / NBRC 100420 / UNI-1)</name>
    <dbReference type="NCBI Taxonomy" id="926569"/>
    <lineage>
        <taxon>Bacteria</taxon>
        <taxon>Bacillati</taxon>
        <taxon>Chloroflexota</taxon>
        <taxon>Anaerolineae</taxon>
        <taxon>Anaerolineales</taxon>
        <taxon>Anaerolineaceae</taxon>
        <taxon>Anaerolinea</taxon>
    </lineage>
</organism>
<dbReference type="KEGG" id="atm:ANT_17180"/>
<dbReference type="PROSITE" id="PS50043">
    <property type="entry name" value="HTH_LUXR_2"/>
    <property type="match status" value="1"/>
</dbReference>
<dbReference type="CDD" id="cd17535">
    <property type="entry name" value="REC_NarL-like"/>
    <property type="match status" value="2"/>
</dbReference>
<dbReference type="InParanoid" id="E8N5N0"/>
<dbReference type="SUPFAM" id="SSF46894">
    <property type="entry name" value="C-terminal effector domain of the bipartite response regulators"/>
    <property type="match status" value="1"/>
</dbReference>
<dbReference type="GO" id="GO:0000160">
    <property type="term" value="P:phosphorelay signal transduction system"/>
    <property type="evidence" value="ECO:0007669"/>
    <property type="project" value="InterPro"/>
</dbReference>
<dbReference type="InterPro" id="IPR011006">
    <property type="entry name" value="CheY-like_superfamily"/>
</dbReference>
<evidence type="ECO:0000259" key="5">
    <source>
        <dbReference type="PROSITE" id="PS50110"/>
    </source>
</evidence>
<dbReference type="SMART" id="SM00448">
    <property type="entry name" value="REC"/>
    <property type="match status" value="2"/>
</dbReference>
<evidence type="ECO:0000313" key="7">
    <source>
        <dbReference type="Proteomes" id="UP000008922"/>
    </source>
</evidence>
<evidence type="ECO:0000256" key="1">
    <source>
        <dbReference type="ARBA" id="ARBA00022553"/>
    </source>
</evidence>
<protein>
    <submittedName>
        <fullName evidence="6">NarL family two-component system response regulator</fullName>
    </submittedName>
</protein>
<dbReference type="InterPro" id="IPR058245">
    <property type="entry name" value="NreC/VraR/RcsB-like_REC"/>
</dbReference>
<dbReference type="SUPFAM" id="SSF52172">
    <property type="entry name" value="CheY-like"/>
    <property type="match status" value="2"/>
</dbReference>
<dbReference type="EMBL" id="AP012029">
    <property type="protein sequence ID" value="BAJ63744.1"/>
    <property type="molecule type" value="Genomic_DNA"/>
</dbReference>
<dbReference type="HOGENOM" id="CLU_808392_0_0_0"/>
<keyword evidence="2" id="KW-0238">DNA-binding</keyword>
<feature type="modified residue" description="4-aspartylphosphate" evidence="3">
    <location>
        <position position="56"/>
    </location>
</feature>
<dbReference type="CDD" id="cd06170">
    <property type="entry name" value="LuxR_C_like"/>
    <property type="match status" value="1"/>
</dbReference>
<feature type="modified residue" description="4-aspartylphosphate" evidence="3">
    <location>
        <position position="281"/>
    </location>
</feature>
<feature type="domain" description="Response regulatory" evidence="5">
    <location>
        <begin position="230"/>
        <end position="347"/>
    </location>
</feature>
<feature type="domain" description="Response regulatory" evidence="5">
    <location>
        <begin position="5"/>
        <end position="121"/>
    </location>
</feature>
<dbReference type="PRINTS" id="PR00038">
    <property type="entry name" value="HTHLUXR"/>
</dbReference>
<evidence type="ECO:0000313" key="6">
    <source>
        <dbReference type="EMBL" id="BAJ63744.1"/>
    </source>
</evidence>
<dbReference type="GO" id="GO:0003677">
    <property type="term" value="F:DNA binding"/>
    <property type="evidence" value="ECO:0007669"/>
    <property type="project" value="UniProtKB-KW"/>
</dbReference>
<dbReference type="AlphaFoldDB" id="E8N5N0"/>
<dbReference type="Proteomes" id="UP000008922">
    <property type="component" value="Chromosome"/>
</dbReference>
<dbReference type="SMART" id="SM00421">
    <property type="entry name" value="HTH_LUXR"/>
    <property type="match status" value="1"/>
</dbReference>
<dbReference type="PROSITE" id="PS50110">
    <property type="entry name" value="RESPONSE_REGULATORY"/>
    <property type="match status" value="2"/>
</dbReference>
<reference evidence="6 7" key="1">
    <citation type="submission" date="2010-12" db="EMBL/GenBank/DDBJ databases">
        <title>Whole genome sequence of Anaerolinea thermophila UNI-1.</title>
        <authorList>
            <person name="Narita-Yamada S."/>
            <person name="Kishi E."/>
            <person name="Watanabe Y."/>
            <person name="Takasaki K."/>
            <person name="Ankai A."/>
            <person name="Oguchi A."/>
            <person name="Fukui S."/>
            <person name="Takahashi M."/>
            <person name="Yashiro I."/>
            <person name="Hosoyama A."/>
            <person name="Sekiguchi Y."/>
            <person name="Hanada S."/>
            <person name="Fujita N."/>
        </authorList>
    </citation>
    <scope>NUCLEOTIDE SEQUENCE [LARGE SCALE GENOMIC DNA]</scope>
    <source>
        <strain evidence="7">DSM 14523 / JCM 11388 / NBRC 100420 / UNI-1</strain>
    </source>
</reference>
<dbReference type="eggNOG" id="COG2197">
    <property type="taxonomic scope" value="Bacteria"/>
</dbReference>
<dbReference type="Gene3D" id="3.40.50.2300">
    <property type="match status" value="2"/>
</dbReference>
<gene>
    <name evidence="6" type="ordered locus">ANT_17180</name>
</gene>
<dbReference type="STRING" id="926569.ANT_17180"/>
<sequence>MKPFRVLLADDHEVVRAGIRRVLEEIENIQVVAEVGDGKTLQQEIARQLPDLILIDVTMPDFDPISAIHSIRLNYPTLKILVVSAYDDNVYVQGLLSAGVHGYHLKDQPLNDLKLAVQRVLSGDHWISSPLIGKLVHALSNSSIPGLTPRQQEILLYLWEGKDNQQIARLTGLSVKTIENHLTRLYRLLNVQSRLEAVNYLNQHPELLGQHNPTSHNSPEHSSKSDFPVAVLIVDDNPRFRQQLAHVMGKINNHLSVYESGDITSAVLISQKIKPLVAFIDVVLRGDENGIQCTRRIRAVSPQTRVVLISAYPDREFHRLGMEAGAVAFIDKKDLDVKTLRTILEDCISTTTSSS</sequence>
<dbReference type="Pfam" id="PF00072">
    <property type="entry name" value="Response_reg"/>
    <property type="match status" value="2"/>
</dbReference>
<evidence type="ECO:0000256" key="2">
    <source>
        <dbReference type="ARBA" id="ARBA00023125"/>
    </source>
</evidence>
<dbReference type="RefSeq" id="WP_013560122.1">
    <property type="nucleotide sequence ID" value="NC_014960.1"/>
</dbReference>
<dbReference type="PANTHER" id="PTHR43214">
    <property type="entry name" value="TWO-COMPONENT RESPONSE REGULATOR"/>
    <property type="match status" value="1"/>
</dbReference>
<dbReference type="OrthoDB" id="9782896at2"/>
<evidence type="ECO:0000256" key="3">
    <source>
        <dbReference type="PROSITE-ProRule" id="PRU00169"/>
    </source>
</evidence>
<dbReference type="InterPro" id="IPR000792">
    <property type="entry name" value="Tscrpt_reg_LuxR_C"/>
</dbReference>
<accession>E8N5N0</accession>
<dbReference type="Pfam" id="PF00196">
    <property type="entry name" value="GerE"/>
    <property type="match status" value="1"/>
</dbReference>
<keyword evidence="1 3" id="KW-0597">Phosphoprotein</keyword>
<dbReference type="InterPro" id="IPR016032">
    <property type="entry name" value="Sig_transdc_resp-reg_C-effctor"/>
</dbReference>
<evidence type="ECO:0000259" key="4">
    <source>
        <dbReference type="PROSITE" id="PS50043"/>
    </source>
</evidence>
<dbReference type="InterPro" id="IPR001789">
    <property type="entry name" value="Sig_transdc_resp-reg_receiver"/>
</dbReference>
<dbReference type="GO" id="GO:0006355">
    <property type="term" value="P:regulation of DNA-templated transcription"/>
    <property type="evidence" value="ECO:0007669"/>
    <property type="project" value="InterPro"/>
</dbReference>
<keyword evidence="7" id="KW-1185">Reference proteome</keyword>
<dbReference type="PANTHER" id="PTHR43214:SF37">
    <property type="entry name" value="TRANSCRIPTIONAL REGULATORY PROTEIN YDFI"/>
    <property type="match status" value="1"/>
</dbReference>
<feature type="domain" description="HTH luxR-type" evidence="4">
    <location>
        <begin position="140"/>
        <end position="205"/>
    </location>
</feature>